<dbReference type="InterPro" id="IPR001387">
    <property type="entry name" value="Cro/C1-type_HTH"/>
</dbReference>
<dbReference type="PANTHER" id="PTHR46558:SF4">
    <property type="entry name" value="DNA-BIDING PHAGE PROTEIN"/>
    <property type="match status" value="1"/>
</dbReference>
<accession>A0A0L6U1Z7</accession>
<dbReference type="PANTHER" id="PTHR46558">
    <property type="entry name" value="TRACRIPTIONAL REGULATORY PROTEIN-RELATED-RELATED"/>
    <property type="match status" value="1"/>
</dbReference>
<protein>
    <recommendedName>
        <fullName evidence="2">HTH cro/C1-type domain-containing protein</fullName>
    </recommendedName>
</protein>
<evidence type="ECO:0000313" key="4">
    <source>
        <dbReference type="Proteomes" id="UP000036873"/>
    </source>
</evidence>
<dbReference type="Gene3D" id="1.10.260.40">
    <property type="entry name" value="lambda repressor-like DNA-binding domains"/>
    <property type="match status" value="1"/>
</dbReference>
<dbReference type="SMART" id="SM00530">
    <property type="entry name" value="HTH_XRE"/>
    <property type="match status" value="1"/>
</dbReference>
<sequence length="69" mass="7977">MKRDKLLKLRKEKKLTQEQLSNLAGIKRNYYGLIENGLRNPSLDVAIKVAIALNESLESVFENDFDKQQ</sequence>
<proteinExistence type="predicted"/>
<dbReference type="OrthoDB" id="9808239at2"/>
<dbReference type="Proteomes" id="UP000036873">
    <property type="component" value="Unassembled WGS sequence"/>
</dbReference>
<feature type="domain" description="HTH cro/C1-type" evidence="2">
    <location>
        <begin position="6"/>
        <end position="60"/>
    </location>
</feature>
<dbReference type="SUPFAM" id="SSF47413">
    <property type="entry name" value="lambda repressor-like DNA-binding domains"/>
    <property type="match status" value="1"/>
</dbReference>
<keyword evidence="4" id="KW-1185">Reference proteome</keyword>
<dbReference type="PROSITE" id="PS50943">
    <property type="entry name" value="HTH_CROC1"/>
    <property type="match status" value="1"/>
</dbReference>
<dbReference type="STRING" id="52689.AKG39_06780"/>
<dbReference type="AlphaFoldDB" id="A0A0L6U1Z7"/>
<dbReference type="RefSeq" id="WP_050739625.1">
    <property type="nucleotide sequence ID" value="NZ_LGYO01000015.1"/>
</dbReference>
<reference evidence="4" key="1">
    <citation type="submission" date="2015-07" db="EMBL/GenBank/DDBJ databases">
        <title>Draft genome sequence of Acetobacterium bakii DSM 8293, a potential psychrophilic chemical producer through syngas fermentation.</title>
        <authorList>
            <person name="Song Y."/>
            <person name="Hwang S."/>
            <person name="Cho B.-K."/>
        </authorList>
    </citation>
    <scope>NUCLEOTIDE SEQUENCE [LARGE SCALE GENOMIC DNA]</scope>
    <source>
        <strain evidence="4">DSM 8239</strain>
    </source>
</reference>
<name>A0A0L6U1Z7_9FIRM</name>
<dbReference type="CDD" id="cd00093">
    <property type="entry name" value="HTH_XRE"/>
    <property type="match status" value="1"/>
</dbReference>
<evidence type="ECO:0000256" key="1">
    <source>
        <dbReference type="ARBA" id="ARBA00023125"/>
    </source>
</evidence>
<comment type="caution">
    <text evidence="3">The sequence shown here is derived from an EMBL/GenBank/DDBJ whole genome shotgun (WGS) entry which is preliminary data.</text>
</comment>
<evidence type="ECO:0000259" key="2">
    <source>
        <dbReference type="PROSITE" id="PS50943"/>
    </source>
</evidence>
<dbReference type="InterPro" id="IPR010982">
    <property type="entry name" value="Lambda_DNA-bd_dom_sf"/>
</dbReference>
<organism evidence="3 4">
    <name type="scientific">Acetobacterium bakii</name>
    <dbReference type="NCBI Taxonomy" id="52689"/>
    <lineage>
        <taxon>Bacteria</taxon>
        <taxon>Bacillati</taxon>
        <taxon>Bacillota</taxon>
        <taxon>Clostridia</taxon>
        <taxon>Eubacteriales</taxon>
        <taxon>Eubacteriaceae</taxon>
        <taxon>Acetobacterium</taxon>
    </lineage>
</organism>
<keyword evidence="1" id="KW-0238">DNA-binding</keyword>
<evidence type="ECO:0000313" key="3">
    <source>
        <dbReference type="EMBL" id="KNZ42337.1"/>
    </source>
</evidence>
<gene>
    <name evidence="3" type="ORF">AKG39_06780</name>
</gene>
<dbReference type="EMBL" id="LGYO01000015">
    <property type="protein sequence ID" value="KNZ42337.1"/>
    <property type="molecule type" value="Genomic_DNA"/>
</dbReference>
<dbReference type="GO" id="GO:0003677">
    <property type="term" value="F:DNA binding"/>
    <property type="evidence" value="ECO:0007669"/>
    <property type="project" value="UniProtKB-KW"/>
</dbReference>
<dbReference type="Pfam" id="PF01381">
    <property type="entry name" value="HTH_3"/>
    <property type="match status" value="1"/>
</dbReference>